<proteinExistence type="predicted"/>
<gene>
    <name evidence="1" type="ORF">BKA15_000213</name>
</gene>
<keyword evidence="2" id="KW-1185">Reference proteome</keyword>
<dbReference type="Proteomes" id="UP000569914">
    <property type="component" value="Unassembled WGS sequence"/>
</dbReference>
<evidence type="ECO:0000313" key="2">
    <source>
        <dbReference type="Proteomes" id="UP000569914"/>
    </source>
</evidence>
<protein>
    <submittedName>
        <fullName evidence="1">Uncharacterized protein</fullName>
    </submittedName>
</protein>
<evidence type="ECO:0000313" key="1">
    <source>
        <dbReference type="EMBL" id="NYE68884.1"/>
    </source>
</evidence>
<dbReference type="EMBL" id="JACCBU010000001">
    <property type="protein sequence ID" value="NYE68884.1"/>
    <property type="molecule type" value="Genomic_DNA"/>
</dbReference>
<comment type="caution">
    <text evidence="1">The sequence shown here is derived from an EMBL/GenBank/DDBJ whole genome shotgun (WGS) entry which is preliminary data.</text>
</comment>
<name>A0A7Y9I2S1_9ACTN</name>
<dbReference type="RefSeq" id="WP_179747753.1">
    <property type="nucleotide sequence ID" value="NZ_JACCBU010000001.1"/>
</dbReference>
<organism evidence="1 2">
    <name type="scientific">Microlunatus parietis</name>
    <dbReference type="NCBI Taxonomy" id="682979"/>
    <lineage>
        <taxon>Bacteria</taxon>
        <taxon>Bacillati</taxon>
        <taxon>Actinomycetota</taxon>
        <taxon>Actinomycetes</taxon>
        <taxon>Propionibacteriales</taxon>
        <taxon>Propionibacteriaceae</taxon>
        <taxon>Microlunatus</taxon>
    </lineage>
</organism>
<dbReference type="AlphaFoldDB" id="A0A7Y9I2S1"/>
<sequence length="46" mass="5132">MIIQHLPCKHAPEPGAHSICRCVHCDTALKRIWVVDPADAPEPMPF</sequence>
<reference evidence="1 2" key="1">
    <citation type="submission" date="2020-07" db="EMBL/GenBank/DDBJ databases">
        <title>Sequencing the genomes of 1000 actinobacteria strains.</title>
        <authorList>
            <person name="Klenk H.-P."/>
        </authorList>
    </citation>
    <scope>NUCLEOTIDE SEQUENCE [LARGE SCALE GENOMIC DNA]</scope>
    <source>
        <strain evidence="1 2">DSM 22083</strain>
    </source>
</reference>
<accession>A0A7Y9I2S1</accession>